<evidence type="ECO:0000313" key="5">
    <source>
        <dbReference type="Proteomes" id="UP001597509"/>
    </source>
</evidence>
<dbReference type="PROSITE" id="PS51723">
    <property type="entry name" value="PEPTIDASE_M60"/>
    <property type="match status" value="1"/>
</dbReference>
<dbReference type="InterPro" id="IPR042279">
    <property type="entry name" value="Pep_M60_3"/>
</dbReference>
<protein>
    <submittedName>
        <fullName evidence="4">M60 family metallopeptidase</fullName>
    </submittedName>
</protein>
<keyword evidence="5" id="KW-1185">Reference proteome</keyword>
<feature type="region of interest" description="Disordered" evidence="1">
    <location>
        <begin position="431"/>
        <end position="450"/>
    </location>
</feature>
<dbReference type="InterPro" id="IPR031161">
    <property type="entry name" value="Peptidase_M60_dom"/>
</dbReference>
<dbReference type="EMBL" id="JBHUPE010000005">
    <property type="protein sequence ID" value="MFD2905216.1"/>
    <property type="molecule type" value="Genomic_DNA"/>
</dbReference>
<evidence type="ECO:0000256" key="1">
    <source>
        <dbReference type="SAM" id="MobiDB-lite"/>
    </source>
</evidence>
<feature type="chain" id="PRO_5045930287" evidence="2">
    <location>
        <begin position="21"/>
        <end position="527"/>
    </location>
</feature>
<dbReference type="Proteomes" id="UP001597509">
    <property type="component" value="Unassembled WGS sequence"/>
</dbReference>
<evidence type="ECO:0000259" key="3">
    <source>
        <dbReference type="PROSITE" id="PS51723"/>
    </source>
</evidence>
<name>A0ABW5YYA3_9SPHI</name>
<comment type="caution">
    <text evidence="4">The sequence shown here is derived from an EMBL/GenBank/DDBJ whole genome shotgun (WGS) entry which is preliminary data.</text>
</comment>
<evidence type="ECO:0000256" key="2">
    <source>
        <dbReference type="SAM" id="SignalP"/>
    </source>
</evidence>
<evidence type="ECO:0000313" key="4">
    <source>
        <dbReference type="EMBL" id="MFD2905216.1"/>
    </source>
</evidence>
<dbReference type="Gene3D" id="1.10.390.30">
    <property type="entry name" value="Peptidase M60, enhancin-like domain 3"/>
    <property type="match status" value="1"/>
</dbReference>
<dbReference type="RefSeq" id="WP_132772673.1">
    <property type="nucleotide sequence ID" value="NZ_JBHUPE010000005.1"/>
</dbReference>
<feature type="domain" description="Peptidase M60" evidence="3">
    <location>
        <begin position="103"/>
        <end position="412"/>
    </location>
</feature>
<reference evidence="5" key="1">
    <citation type="journal article" date="2019" name="Int. J. Syst. Evol. Microbiol.">
        <title>The Global Catalogue of Microorganisms (GCM) 10K type strain sequencing project: providing services to taxonomists for standard genome sequencing and annotation.</title>
        <authorList>
            <consortium name="The Broad Institute Genomics Platform"/>
            <consortium name="The Broad Institute Genome Sequencing Center for Infectious Disease"/>
            <person name="Wu L."/>
            <person name="Ma J."/>
        </authorList>
    </citation>
    <scope>NUCLEOTIDE SEQUENCE [LARGE SCALE GENOMIC DNA]</scope>
    <source>
        <strain evidence="5">KCTC 22209</strain>
    </source>
</reference>
<dbReference type="Gene3D" id="3.40.390.80">
    <property type="entry name" value="Peptidase M60, enhancin-like domain 2"/>
    <property type="match status" value="1"/>
</dbReference>
<dbReference type="Pfam" id="PF13402">
    <property type="entry name" value="Peptidase_M60"/>
    <property type="match status" value="1"/>
</dbReference>
<dbReference type="SMART" id="SM01276">
    <property type="entry name" value="M60-like"/>
    <property type="match status" value="1"/>
</dbReference>
<feature type="signal peptide" evidence="2">
    <location>
        <begin position="1"/>
        <end position="20"/>
    </location>
</feature>
<accession>A0ABW5YYA3</accession>
<dbReference type="Gene3D" id="2.60.120.1250">
    <property type="entry name" value="Peptidase M60, enhancin-like domain 1"/>
    <property type="match status" value="1"/>
</dbReference>
<proteinExistence type="predicted"/>
<gene>
    <name evidence="4" type="ORF">ACFS6I_14830</name>
</gene>
<sequence>MKLKFITLLLLAGTISSLHAQSAKDYADAYQDLQVFETPLAVKLKKGIKKSDLDKIKNPQVKQVATSLLNNQYDQKYRFAEYNAILSPSTLGHNLMIGDGYSKYENITGIYLPIGRHIISVDHIAADNEVKLIIPNWNRRAPEGMDPTKDPKGWGIVKQEFKLKNGINIIDVKDFDGLAYIDYFSENPKKEKAISVHFIGSPVNGYFDITKNNDQDWNKLVDQAVYPVIDAKGRHIQIAYPAADIKKYAYGKGVELISNYDSLIYRQHRIMGLIKYNKVPENKILSRVNYNYYMFRDGDGVAYMGTDPGNAMPLVVDPARVIKGDPCWGFSHEVGHVHQLRPYLNWGGLGEVSNNIFSLYVTTSYGNKSRLSEQGNYKKSRESIINGKISYLQDPDVFNRLVPFWQLQLYFANQGKNPNFYPDLFEAFRKQNPERRSRRGGGQVMGDRGNNPAVHQLNFVKTASQVAKLDLTDFFDLYGFFHVGKFTYDDYGNYTYEMTQEMVDKCKKEIQQLNLPKPDMDISTLTD</sequence>
<organism evidence="4 5">
    <name type="scientific">Sphingobacterium anhuiense</name>
    <dbReference type="NCBI Taxonomy" id="493780"/>
    <lineage>
        <taxon>Bacteria</taxon>
        <taxon>Pseudomonadati</taxon>
        <taxon>Bacteroidota</taxon>
        <taxon>Sphingobacteriia</taxon>
        <taxon>Sphingobacteriales</taxon>
        <taxon>Sphingobacteriaceae</taxon>
        <taxon>Sphingobacterium</taxon>
    </lineage>
</organism>
<keyword evidence="2" id="KW-0732">Signal</keyword>